<protein>
    <submittedName>
        <fullName evidence="1">Uncharacterized protein</fullName>
    </submittedName>
</protein>
<accession>A0A0B7KEP8</accession>
<reference evidence="1" key="1">
    <citation type="submission" date="2015-01" db="EMBL/GenBank/DDBJ databases">
        <authorList>
            <person name="Durling Mikael"/>
        </authorList>
    </citation>
    <scope>NUCLEOTIDE SEQUENCE</scope>
</reference>
<gene>
    <name evidence="1" type="ORF">BN869_000011612_1</name>
</gene>
<proteinExistence type="predicted"/>
<organism evidence="1">
    <name type="scientific">Bionectria ochroleuca</name>
    <name type="common">Gliocladium roseum</name>
    <dbReference type="NCBI Taxonomy" id="29856"/>
    <lineage>
        <taxon>Eukaryota</taxon>
        <taxon>Fungi</taxon>
        <taxon>Dikarya</taxon>
        <taxon>Ascomycota</taxon>
        <taxon>Pezizomycotina</taxon>
        <taxon>Sordariomycetes</taxon>
        <taxon>Hypocreomycetidae</taxon>
        <taxon>Hypocreales</taxon>
        <taxon>Bionectriaceae</taxon>
        <taxon>Clonostachys</taxon>
    </lineage>
</organism>
<feature type="non-terminal residue" evidence="1">
    <location>
        <position position="1"/>
    </location>
</feature>
<name>A0A0B7KEP8_BIOOC</name>
<sequence>HTSIGSPRGRLGSVRSLCVRDHFTMPVFGKKDPTDKQGLYEKIRGPSQEEIVNAVGEHFRLKNGRYIETVDSDRKESIQTPCVVFLILGKFDVGQETCDERFKGYTITDESVIKLLPHSAVVIMPMT</sequence>
<dbReference type="EMBL" id="CDPU01000053">
    <property type="protein sequence ID" value="CEO55554.1"/>
    <property type="molecule type" value="Genomic_DNA"/>
</dbReference>
<dbReference type="AlphaFoldDB" id="A0A0B7KEP8"/>
<evidence type="ECO:0000313" key="1">
    <source>
        <dbReference type="EMBL" id="CEO55554.1"/>
    </source>
</evidence>